<dbReference type="GO" id="GO:0005829">
    <property type="term" value="C:cytosol"/>
    <property type="evidence" value="ECO:0007669"/>
    <property type="project" value="TreeGrafter"/>
</dbReference>
<dbReference type="InterPro" id="IPR051192">
    <property type="entry name" value="Sprouty_domain"/>
</dbReference>
<feature type="region of interest" description="Disordered" evidence="2">
    <location>
        <begin position="265"/>
        <end position="285"/>
    </location>
</feature>
<organism evidence="3 4">
    <name type="scientific">Clytia hemisphaerica</name>
    <dbReference type="NCBI Taxonomy" id="252671"/>
    <lineage>
        <taxon>Eukaryota</taxon>
        <taxon>Metazoa</taxon>
        <taxon>Cnidaria</taxon>
        <taxon>Hydrozoa</taxon>
        <taxon>Hydroidolina</taxon>
        <taxon>Leptothecata</taxon>
        <taxon>Obeliida</taxon>
        <taxon>Clytiidae</taxon>
        <taxon>Clytia</taxon>
    </lineage>
</organism>
<comment type="similarity">
    <text evidence="1">Belongs to the sprouty family.</text>
</comment>
<dbReference type="AlphaFoldDB" id="A0A7M5UNE5"/>
<accession>A0A7M5UNE5</accession>
<dbReference type="GO" id="GO:0040037">
    <property type="term" value="P:negative regulation of fibroblast growth factor receptor signaling pathway"/>
    <property type="evidence" value="ECO:0007669"/>
    <property type="project" value="TreeGrafter"/>
</dbReference>
<feature type="region of interest" description="Disordered" evidence="2">
    <location>
        <begin position="22"/>
        <end position="61"/>
    </location>
</feature>
<evidence type="ECO:0000256" key="1">
    <source>
        <dbReference type="ARBA" id="ARBA00010964"/>
    </source>
</evidence>
<protein>
    <submittedName>
        <fullName evidence="3">Uncharacterized protein</fullName>
    </submittedName>
</protein>
<reference evidence="3" key="1">
    <citation type="submission" date="2021-01" db="UniProtKB">
        <authorList>
            <consortium name="EnsemblMetazoa"/>
        </authorList>
    </citation>
    <scope>IDENTIFICATION</scope>
</reference>
<feature type="compositionally biased region" description="Basic and acidic residues" evidence="2">
    <location>
        <begin position="420"/>
        <end position="429"/>
    </location>
</feature>
<feature type="compositionally biased region" description="Basic and acidic residues" evidence="2">
    <location>
        <begin position="122"/>
        <end position="143"/>
    </location>
</feature>
<dbReference type="InterPro" id="IPR007875">
    <property type="entry name" value="Sprouty"/>
</dbReference>
<feature type="region of interest" description="Disordered" evidence="2">
    <location>
        <begin position="386"/>
        <end position="429"/>
    </location>
</feature>
<feature type="region of interest" description="Disordered" evidence="2">
    <location>
        <begin position="207"/>
        <end position="236"/>
    </location>
</feature>
<dbReference type="GO" id="GO:0046580">
    <property type="term" value="P:negative regulation of Ras protein signal transduction"/>
    <property type="evidence" value="ECO:0007669"/>
    <property type="project" value="TreeGrafter"/>
</dbReference>
<feature type="compositionally biased region" description="Polar residues" evidence="2">
    <location>
        <begin position="170"/>
        <end position="183"/>
    </location>
</feature>
<feature type="compositionally biased region" description="Basic and acidic residues" evidence="2">
    <location>
        <begin position="209"/>
        <end position="231"/>
    </location>
</feature>
<dbReference type="GO" id="GO:0048513">
    <property type="term" value="P:animal organ development"/>
    <property type="evidence" value="ECO:0007669"/>
    <property type="project" value="TreeGrafter"/>
</dbReference>
<feature type="region of interest" description="Disordered" evidence="2">
    <location>
        <begin position="122"/>
        <end position="186"/>
    </location>
</feature>
<dbReference type="PANTHER" id="PTHR12365">
    <property type="entry name" value="SPROUTY"/>
    <property type="match status" value="1"/>
</dbReference>
<proteinExistence type="inferred from homology"/>
<evidence type="ECO:0000256" key="2">
    <source>
        <dbReference type="SAM" id="MobiDB-lite"/>
    </source>
</evidence>
<feature type="compositionally biased region" description="Polar residues" evidence="2">
    <location>
        <begin position="405"/>
        <end position="414"/>
    </location>
</feature>
<keyword evidence="4" id="KW-1185">Reference proteome</keyword>
<dbReference type="PANTHER" id="PTHR12365:SF7">
    <property type="entry name" value="PROTEIN SPROUTY"/>
    <property type="match status" value="1"/>
</dbReference>
<dbReference type="Proteomes" id="UP000594262">
    <property type="component" value="Unplaced"/>
</dbReference>
<dbReference type="RefSeq" id="XP_066927051.1">
    <property type="nucleotide sequence ID" value="XM_067070950.1"/>
</dbReference>
<dbReference type="EnsemblMetazoa" id="CLYHEMT003189.1">
    <property type="protein sequence ID" value="CLYHEMP003189.1"/>
    <property type="gene ID" value="CLYHEMG003189"/>
</dbReference>
<dbReference type="GO" id="GO:0016020">
    <property type="term" value="C:membrane"/>
    <property type="evidence" value="ECO:0007669"/>
    <property type="project" value="InterPro"/>
</dbReference>
<name>A0A7M5UNE5_9CNID</name>
<evidence type="ECO:0000313" key="4">
    <source>
        <dbReference type="Proteomes" id="UP000594262"/>
    </source>
</evidence>
<feature type="compositionally biased region" description="Basic and acidic residues" evidence="2">
    <location>
        <begin position="155"/>
        <end position="169"/>
    </location>
</feature>
<dbReference type="OrthoDB" id="6021552at2759"/>
<feature type="compositionally biased region" description="Low complexity" evidence="2">
    <location>
        <begin position="37"/>
        <end position="55"/>
    </location>
</feature>
<dbReference type="GeneID" id="136814409"/>
<dbReference type="Pfam" id="PF05210">
    <property type="entry name" value="Sprouty"/>
    <property type="match status" value="1"/>
</dbReference>
<sequence>MTQHLQMVDDDYDSDELMWVKAGEPGEKPTIIRQIRSESSSSGSRDNSSGSSCGGHNRRNLLTVENGTVYRNGSTPATKASNESLNALEKLARTSSNESRVIVVNVQDPVYPANVDRQRIQRWKEMHSPRTSKREIVNSDKSPKGKKVQNNNTIERSHFNDNTRHKEQTQRPLSQPASQTYNCSPKVERCSSADLRNSPLNRVTMMSGKTRDEGYTSLTEDCKDSDTDSIRSKSLPSTWRPIRGQMEHEDLKRYAQTLTSNTSTDSNYLYHDDGDEYTSNHPDQKLLNSSEKKKLKRKQKRSKLRHNVENAIEICTCFVCLRSAVYHAEDEDDTDSLVDHPCSCEEPGVKCCGRWAVISLMVCFLPFLLCYPPLKSCLCIHDRRKKVKQSKKDQKNEKKKLTKQNSADSAMTKSHSPKQAPHETDGKGL</sequence>
<evidence type="ECO:0000313" key="3">
    <source>
        <dbReference type="EnsemblMetazoa" id="CLYHEMP003189.1"/>
    </source>
</evidence>